<reference evidence="10 11" key="2">
    <citation type="submission" date="2024-10" db="EMBL/GenBank/DDBJ databases">
        <authorList>
            <person name="Ryan C."/>
        </authorList>
    </citation>
    <scope>NUCLEOTIDE SEQUENCE [LARGE SCALE GENOMIC DNA]</scope>
</reference>
<proteinExistence type="inferred from homology"/>
<dbReference type="FunFam" id="1.10.10.10:FF:000322">
    <property type="entry name" value="Probable disease resistance protein At1g63360"/>
    <property type="match status" value="1"/>
</dbReference>
<evidence type="ECO:0000256" key="1">
    <source>
        <dbReference type="ARBA" id="ARBA00008894"/>
    </source>
</evidence>
<evidence type="ECO:0008006" key="12">
    <source>
        <dbReference type="Google" id="ProtNLM"/>
    </source>
</evidence>
<dbReference type="PANTHER" id="PTHR36766:SF60">
    <property type="entry name" value="NB-ARC DOMAIN-CONTAINING PROTEIN"/>
    <property type="match status" value="1"/>
</dbReference>
<dbReference type="GO" id="GO:0042742">
    <property type="term" value="P:defense response to bacterium"/>
    <property type="evidence" value="ECO:0007669"/>
    <property type="project" value="UniProtKB-ARBA"/>
</dbReference>
<dbReference type="Gene3D" id="1.10.10.10">
    <property type="entry name" value="Winged helix-like DNA-binding domain superfamily/Winged helix DNA-binding domain"/>
    <property type="match status" value="1"/>
</dbReference>
<dbReference type="Gene3D" id="3.80.10.10">
    <property type="entry name" value="Ribonuclease Inhibitor"/>
    <property type="match status" value="3"/>
</dbReference>
<evidence type="ECO:0000256" key="4">
    <source>
        <dbReference type="ARBA" id="ARBA00022741"/>
    </source>
</evidence>
<keyword evidence="6" id="KW-0067">ATP-binding</keyword>
<evidence type="ECO:0000256" key="2">
    <source>
        <dbReference type="ARBA" id="ARBA00022614"/>
    </source>
</evidence>
<dbReference type="InterPro" id="IPR056789">
    <property type="entry name" value="LRR_R13L1-DRL21"/>
</dbReference>
<protein>
    <recommendedName>
        <fullName evidence="12">Rx N-terminal domain-containing protein</fullName>
    </recommendedName>
</protein>
<dbReference type="SUPFAM" id="SSF52058">
    <property type="entry name" value="L domain-like"/>
    <property type="match status" value="2"/>
</dbReference>
<evidence type="ECO:0000256" key="6">
    <source>
        <dbReference type="ARBA" id="ARBA00022840"/>
    </source>
</evidence>
<dbReference type="AlphaFoldDB" id="A0ABC8Z5H1"/>
<dbReference type="GO" id="GO:0005524">
    <property type="term" value="F:ATP binding"/>
    <property type="evidence" value="ECO:0007669"/>
    <property type="project" value="UniProtKB-KW"/>
</dbReference>
<keyword evidence="11" id="KW-1185">Reference proteome</keyword>
<name>A0ABC8Z5H1_9POAL</name>
<feature type="domain" description="Disease resistance protein winged helix" evidence="8">
    <location>
        <begin position="320"/>
        <end position="390"/>
    </location>
</feature>
<dbReference type="InterPro" id="IPR041118">
    <property type="entry name" value="Rx_N"/>
</dbReference>
<dbReference type="Gene3D" id="1.20.5.4130">
    <property type="match status" value="1"/>
</dbReference>
<evidence type="ECO:0000313" key="10">
    <source>
        <dbReference type="EMBL" id="CAL4954206.1"/>
    </source>
</evidence>
<feature type="domain" description="R13L1/DRL21-like LRR repeat region" evidence="9">
    <location>
        <begin position="581"/>
        <end position="696"/>
    </location>
</feature>
<evidence type="ECO:0000256" key="5">
    <source>
        <dbReference type="ARBA" id="ARBA00022821"/>
    </source>
</evidence>
<dbReference type="InterPro" id="IPR036388">
    <property type="entry name" value="WH-like_DNA-bd_sf"/>
</dbReference>
<evidence type="ECO:0000259" key="9">
    <source>
        <dbReference type="Pfam" id="PF25019"/>
    </source>
</evidence>
<dbReference type="PANTHER" id="PTHR36766">
    <property type="entry name" value="PLANT BROAD-SPECTRUM MILDEW RESISTANCE PROTEIN RPW8"/>
    <property type="match status" value="1"/>
</dbReference>
<dbReference type="InterPro" id="IPR058922">
    <property type="entry name" value="WHD_DRP"/>
</dbReference>
<keyword evidence="4" id="KW-0547">Nucleotide-binding</keyword>
<dbReference type="GO" id="GO:0009626">
    <property type="term" value="P:plant-type hypersensitive response"/>
    <property type="evidence" value="ECO:0007669"/>
    <property type="project" value="UniProtKB-ARBA"/>
</dbReference>
<keyword evidence="5" id="KW-0611">Plant defense</keyword>
<dbReference type="Pfam" id="PF23559">
    <property type="entry name" value="WHD_DRP"/>
    <property type="match status" value="1"/>
</dbReference>
<dbReference type="InterPro" id="IPR032675">
    <property type="entry name" value="LRR_dom_sf"/>
</dbReference>
<evidence type="ECO:0000256" key="3">
    <source>
        <dbReference type="ARBA" id="ARBA00022737"/>
    </source>
</evidence>
<dbReference type="Pfam" id="PF18052">
    <property type="entry name" value="Rx_N"/>
    <property type="match status" value="1"/>
</dbReference>
<dbReference type="InterPro" id="IPR027417">
    <property type="entry name" value="P-loop_NTPase"/>
</dbReference>
<dbReference type="GO" id="GO:0002758">
    <property type="term" value="P:innate immune response-activating signaling pathway"/>
    <property type="evidence" value="ECO:0007669"/>
    <property type="project" value="UniProtKB-ARBA"/>
</dbReference>
<reference evidence="11" key="1">
    <citation type="submission" date="2024-06" db="EMBL/GenBank/DDBJ databases">
        <authorList>
            <person name="Ryan C."/>
        </authorList>
    </citation>
    <scope>NUCLEOTIDE SEQUENCE [LARGE SCALE GENOMIC DNA]</scope>
</reference>
<accession>A0ABC8Z5H1</accession>
<dbReference type="SUPFAM" id="SSF52540">
    <property type="entry name" value="P-loop containing nucleoside triphosphate hydrolases"/>
    <property type="match status" value="1"/>
</dbReference>
<dbReference type="Proteomes" id="UP001497457">
    <property type="component" value="Chromosome 18b"/>
</dbReference>
<keyword evidence="3" id="KW-0677">Repeat</keyword>
<dbReference type="EMBL" id="OZ075128">
    <property type="protein sequence ID" value="CAL4954206.1"/>
    <property type="molecule type" value="Genomic_DNA"/>
</dbReference>
<evidence type="ECO:0000259" key="8">
    <source>
        <dbReference type="Pfam" id="PF23559"/>
    </source>
</evidence>
<organism evidence="10 11">
    <name type="scientific">Urochloa decumbens</name>
    <dbReference type="NCBI Taxonomy" id="240449"/>
    <lineage>
        <taxon>Eukaryota</taxon>
        <taxon>Viridiplantae</taxon>
        <taxon>Streptophyta</taxon>
        <taxon>Embryophyta</taxon>
        <taxon>Tracheophyta</taxon>
        <taxon>Spermatophyta</taxon>
        <taxon>Magnoliopsida</taxon>
        <taxon>Liliopsida</taxon>
        <taxon>Poales</taxon>
        <taxon>Poaceae</taxon>
        <taxon>PACMAD clade</taxon>
        <taxon>Panicoideae</taxon>
        <taxon>Panicodae</taxon>
        <taxon>Paniceae</taxon>
        <taxon>Melinidinae</taxon>
        <taxon>Urochloa</taxon>
    </lineage>
</organism>
<dbReference type="Pfam" id="PF25019">
    <property type="entry name" value="LRR_R13L1-DRL21"/>
    <property type="match status" value="1"/>
</dbReference>
<comment type="similarity">
    <text evidence="1">Belongs to the disease resistance NB-LRR family.</text>
</comment>
<gene>
    <name evidence="10" type="ORF">URODEC1_LOCUS40668</name>
</gene>
<feature type="domain" description="Disease resistance N-terminal" evidence="7">
    <location>
        <begin position="29"/>
        <end position="98"/>
    </location>
</feature>
<keyword evidence="2" id="KW-0433">Leucine-rich repeat</keyword>
<evidence type="ECO:0000259" key="7">
    <source>
        <dbReference type="Pfam" id="PF18052"/>
    </source>
</evidence>
<sequence length="1161" mass="131507">MAEAAALAAMRWIASPIITKFIKHASTYLGKDVAHELEDLETIILPQFQLVIEVADKSTHRGKLELWLRKLKAAFHDAEDLLDEREYDILKREAEKGKRAPSMLASSSNAVLKPLRAASIKMSNFHSKNRKLLIKLDELKKVLAEAKNFHDLLGLKAGNTLERTGTAQIGPQTNVTSLPTSKVFGRDKDRDHIIHLLCKPNDAERILPAGLNCKNVISLENMEDSEFLALFNEYAFSGAKIRDPQLYEKLGEIAEKIAERLGQSPLAAKAVGSQLSRRKDIVAWTAALNEKLLSEPTRALLWSFEKLDPSLQRCFLYCSLFPKGHKYIIDELVHLWVAEGLVESRNQNRTMEDIGRNYINQLVSVSFFQSVYRRHNGTSYIIHDLLHDLAESLSSEECFRLEDDKVSEIPCTVRHLSVSVESMKKHKETICKLHHLRTVICIAPLMDDVSDVFHQILQNLKRLRVLYLSCYNSNTLPESVGELKHLRYLNLIKTLISELPTSLGTLYQLRILQLNYKVKILPDELCNLTKLRHLGGYDDRIGGSITKENEYTLPQVPNIGKLSSLQKLREFSVQRKKGYELGQLRDMNELGGSLRVRGLDNVTGKDEAIESKLHEKGRLTELELAWNRQNDTDADNNLHLDILECLMPPPQLKSLTIEGFKSATYPSWLRDGFDFENLEKFVLCHCSMLQGLPPDTGLFRHCSSLLFHYIPNLETLPCLPARLRFLSLGGCPLLTFITDGELKQHDQRQHMMRTDHLSSLLNLMRISHNIETVLREEHPALKQLMPLMDFDISGHLHTIESVLERNRDEVLTEENIIKAWLCCHEQRLSLIYGRIGRRTGQPLVPPTGLRSLALFSCSITDTALAICLSGLPSLECLSLRCIMTLTKLPSEEIFQHLTELERLSISSCWCLRSLGCLRACTSLSQVSIFSCPSLSLARGAEFMPFSLGELTIHNCILASDSFSNGLPHLKRLSMSECRSSATLPIGNLTSLESLSVGNFPDLCFLEGLSSLQLHYVYLKHLPKLNAECISQFHVKKSLYVSSSKVLNHMLSAEGFTVPEFLCLECCREPSVSFEKSAKLSSVKHLRFCFCTIKFLPTLKCFSSLEKLDIHSCPNISSLPDLPSSLKHICIWRCELLKKSCQAPGGESWPKIERIRWKEFRE</sequence>
<evidence type="ECO:0000313" key="11">
    <source>
        <dbReference type="Proteomes" id="UP001497457"/>
    </source>
</evidence>